<keyword evidence="11 14" id="KW-0408">Iron</keyword>
<name>A0A1S4FI63_AEDAE</name>
<keyword evidence="7 14" id="KW-0479">Metal-binding</keyword>
<evidence type="ECO:0000256" key="10">
    <source>
        <dbReference type="ARBA" id="ARBA00023002"/>
    </source>
</evidence>
<dbReference type="Pfam" id="PF00067">
    <property type="entry name" value="p450"/>
    <property type="match status" value="1"/>
</dbReference>
<protein>
    <submittedName>
        <fullName evidence="16">Uncharacterized protein</fullName>
    </submittedName>
</protein>
<dbReference type="InterPro" id="IPR017972">
    <property type="entry name" value="Cyt_P450_CS"/>
</dbReference>
<keyword evidence="10 15" id="KW-0560">Oxidoreductase</keyword>
<comment type="subcellular location">
    <subcellularLocation>
        <location evidence="4">Endoplasmic reticulum membrane</location>
        <topology evidence="4">Peripheral membrane protein</topology>
    </subcellularLocation>
    <subcellularLocation>
        <location evidence="3">Microsome membrane</location>
        <topology evidence="3">Peripheral membrane protein</topology>
    </subcellularLocation>
</comment>
<dbReference type="GO" id="GO:0005506">
    <property type="term" value="F:iron ion binding"/>
    <property type="evidence" value="ECO:0007669"/>
    <property type="project" value="InterPro"/>
</dbReference>
<evidence type="ECO:0000313" key="17">
    <source>
        <dbReference type="Proteomes" id="UP000008820"/>
    </source>
</evidence>
<dbReference type="OrthoDB" id="1470350at2759"/>
<sequence>MLKEPLLLVITIASQLLHAVKEFPLPTTVLLGVVIVVYLFAHADRDHLKTWLQINGAKNGSKKSVKFYLNQLPGPQCIPLLGNSLMMATDREDMFNRLTTARKLYGRKQGICRIWNGRTPYVLISKAEPVERILSSSVNIEKGRDYGFLRPWLGNGLLTCPGSRWYKRRKALNPTFNYKMLSDFLEVFNRQAQTMVRLMEKELNRENGFNCTRYATLCSLDILCETAMGCPIQAQEQFGSDYVKAHEEIGCIMLERLQKIWLHPDFIYKRTNFYKRQSECLKILHGFSENVIKQRRLQRDASLANKHDEDPSIEIGRKRQLAFLDLLLEATQDGQPLSDRDIRDEVDTFILGGHDTTATAIGWLLYLLGTDPQVQDRVFEEIDSIMGQDRDRPPTMIELNEMKYLECCIKEALRLFPSIPLIARKLTESVNVGDYTIPAGTNAVIVVYQLHRDTQIFPNPDKFNPDRFLPENSQGRHQYAYIPFSAGPRNCIGQKFGLLEEKAVAVAVLRKYRITSLDRREDLTLYGELVLKSKNGLRISISQRQ</sequence>
<evidence type="ECO:0000256" key="8">
    <source>
        <dbReference type="ARBA" id="ARBA00022824"/>
    </source>
</evidence>
<dbReference type="CDD" id="cd20628">
    <property type="entry name" value="CYP4"/>
    <property type="match status" value="1"/>
</dbReference>
<evidence type="ECO:0000256" key="11">
    <source>
        <dbReference type="ARBA" id="ARBA00023004"/>
    </source>
</evidence>
<dbReference type="GO" id="GO:0005789">
    <property type="term" value="C:endoplasmic reticulum membrane"/>
    <property type="evidence" value="ECO:0007669"/>
    <property type="project" value="UniProtKB-SubCell"/>
</dbReference>
<comment type="function">
    <text evidence="2">May be involved in the metabolism of insect hormones and in the breakdown of synthetic insecticides.</text>
</comment>
<gene>
    <name evidence="16" type="primary">5569917</name>
</gene>
<evidence type="ECO:0000256" key="6">
    <source>
        <dbReference type="ARBA" id="ARBA00022617"/>
    </source>
</evidence>
<evidence type="ECO:0000313" key="16">
    <source>
        <dbReference type="EnsemblMetazoa" id="AAEL008018-PA"/>
    </source>
</evidence>
<dbReference type="Proteomes" id="UP000008820">
    <property type="component" value="Chromosome 1"/>
</dbReference>
<dbReference type="PANTHER" id="PTHR24291">
    <property type="entry name" value="CYTOCHROME P450 FAMILY 4"/>
    <property type="match status" value="1"/>
</dbReference>
<dbReference type="InParanoid" id="A0A1S4FI63"/>
<evidence type="ECO:0000256" key="13">
    <source>
        <dbReference type="ARBA" id="ARBA00023136"/>
    </source>
</evidence>
<comment type="similarity">
    <text evidence="5 15">Belongs to the cytochrome P450 family.</text>
</comment>
<evidence type="ECO:0000256" key="5">
    <source>
        <dbReference type="ARBA" id="ARBA00010617"/>
    </source>
</evidence>
<dbReference type="PROSITE" id="PS00086">
    <property type="entry name" value="CYTOCHROME_P450"/>
    <property type="match status" value="1"/>
</dbReference>
<dbReference type="PRINTS" id="PR00465">
    <property type="entry name" value="EP450IV"/>
</dbReference>
<dbReference type="GO" id="GO:0004497">
    <property type="term" value="F:monooxygenase activity"/>
    <property type="evidence" value="ECO:0007669"/>
    <property type="project" value="UniProtKB-KW"/>
</dbReference>
<evidence type="ECO:0000256" key="15">
    <source>
        <dbReference type="RuleBase" id="RU000461"/>
    </source>
</evidence>
<dbReference type="AlphaFoldDB" id="A0A1S4FI63"/>
<dbReference type="VEuPathDB" id="VectorBase:AAEL008018"/>
<proteinExistence type="inferred from homology"/>
<organism evidence="16 17">
    <name type="scientific">Aedes aegypti</name>
    <name type="common">Yellowfever mosquito</name>
    <name type="synonym">Culex aegypti</name>
    <dbReference type="NCBI Taxonomy" id="7159"/>
    <lineage>
        <taxon>Eukaryota</taxon>
        <taxon>Metazoa</taxon>
        <taxon>Ecdysozoa</taxon>
        <taxon>Arthropoda</taxon>
        <taxon>Hexapoda</taxon>
        <taxon>Insecta</taxon>
        <taxon>Pterygota</taxon>
        <taxon>Neoptera</taxon>
        <taxon>Endopterygota</taxon>
        <taxon>Diptera</taxon>
        <taxon>Nematocera</taxon>
        <taxon>Culicoidea</taxon>
        <taxon>Culicidae</taxon>
        <taxon>Culicinae</taxon>
        <taxon>Aedini</taxon>
        <taxon>Aedes</taxon>
        <taxon>Stegomyia</taxon>
    </lineage>
</organism>
<dbReference type="GO" id="GO:0020037">
    <property type="term" value="F:heme binding"/>
    <property type="evidence" value="ECO:0007669"/>
    <property type="project" value="InterPro"/>
</dbReference>
<dbReference type="PANTHER" id="PTHR24291:SF189">
    <property type="entry name" value="CYTOCHROME P450 4C3-RELATED"/>
    <property type="match status" value="1"/>
</dbReference>
<dbReference type="EnsemblMetazoa" id="AAEL008018-RA">
    <property type="protein sequence ID" value="AAEL008018-PA"/>
    <property type="gene ID" value="AAEL008018"/>
</dbReference>
<evidence type="ECO:0000256" key="14">
    <source>
        <dbReference type="PIRSR" id="PIRSR602403-1"/>
    </source>
</evidence>
<reference evidence="16" key="2">
    <citation type="submission" date="2020-05" db="UniProtKB">
        <authorList>
            <consortium name="EnsemblMetazoa"/>
        </authorList>
    </citation>
    <scope>IDENTIFICATION</scope>
    <source>
        <strain evidence="16">LVP_AGWG</strain>
    </source>
</reference>
<feature type="binding site" description="axial binding residue" evidence="14">
    <location>
        <position position="491"/>
    </location>
    <ligand>
        <name>heme</name>
        <dbReference type="ChEBI" id="CHEBI:30413"/>
    </ligand>
    <ligandPart>
        <name>Fe</name>
        <dbReference type="ChEBI" id="CHEBI:18248"/>
    </ligandPart>
</feature>
<evidence type="ECO:0000256" key="12">
    <source>
        <dbReference type="ARBA" id="ARBA00023033"/>
    </source>
</evidence>
<dbReference type="InterPro" id="IPR002403">
    <property type="entry name" value="Cyt_P450_E_grp-IV"/>
</dbReference>
<evidence type="ECO:0000256" key="2">
    <source>
        <dbReference type="ARBA" id="ARBA00003690"/>
    </source>
</evidence>
<keyword evidence="9" id="KW-0492">Microsome</keyword>
<dbReference type="InterPro" id="IPR036396">
    <property type="entry name" value="Cyt_P450_sf"/>
</dbReference>
<reference evidence="16 17" key="1">
    <citation type="submission" date="2017-06" db="EMBL/GenBank/DDBJ databases">
        <title>Aedes aegypti genome working group (AGWG) sequencing and assembly.</title>
        <authorList>
            <consortium name="Aedes aegypti Genome Working Group (AGWG)"/>
            <person name="Matthews B.J."/>
        </authorList>
    </citation>
    <scope>NUCLEOTIDE SEQUENCE [LARGE SCALE GENOMIC DNA]</scope>
    <source>
        <strain evidence="16 17">LVP_AGWG</strain>
    </source>
</reference>
<comment type="cofactor">
    <cofactor evidence="1 14">
        <name>heme</name>
        <dbReference type="ChEBI" id="CHEBI:30413"/>
    </cofactor>
</comment>
<evidence type="ECO:0000256" key="1">
    <source>
        <dbReference type="ARBA" id="ARBA00001971"/>
    </source>
</evidence>
<keyword evidence="13" id="KW-0472">Membrane</keyword>
<keyword evidence="6 14" id="KW-0349">Heme</keyword>
<dbReference type="GO" id="GO:0016705">
    <property type="term" value="F:oxidoreductase activity, acting on paired donors, with incorporation or reduction of molecular oxygen"/>
    <property type="evidence" value="ECO:0007669"/>
    <property type="project" value="InterPro"/>
</dbReference>
<dbReference type="SUPFAM" id="SSF48264">
    <property type="entry name" value="Cytochrome P450"/>
    <property type="match status" value="1"/>
</dbReference>
<evidence type="ECO:0000256" key="7">
    <source>
        <dbReference type="ARBA" id="ARBA00022723"/>
    </source>
</evidence>
<evidence type="ECO:0000256" key="3">
    <source>
        <dbReference type="ARBA" id="ARBA00004174"/>
    </source>
</evidence>
<keyword evidence="17" id="KW-1185">Reference proteome</keyword>
<dbReference type="PRINTS" id="PR00385">
    <property type="entry name" value="P450"/>
</dbReference>
<dbReference type="InterPro" id="IPR050196">
    <property type="entry name" value="Cytochrome_P450_Monoox"/>
</dbReference>
<keyword evidence="12 15" id="KW-0503">Monooxygenase</keyword>
<dbReference type="InterPro" id="IPR001128">
    <property type="entry name" value="Cyt_P450"/>
</dbReference>
<dbReference type="Gene3D" id="1.10.630.10">
    <property type="entry name" value="Cytochrome P450"/>
    <property type="match status" value="1"/>
</dbReference>
<accession>A0A1S4FI63</accession>
<evidence type="ECO:0000256" key="9">
    <source>
        <dbReference type="ARBA" id="ARBA00022848"/>
    </source>
</evidence>
<keyword evidence="8" id="KW-0256">Endoplasmic reticulum</keyword>
<evidence type="ECO:0000256" key="4">
    <source>
        <dbReference type="ARBA" id="ARBA00004406"/>
    </source>
</evidence>